<reference evidence="2" key="1">
    <citation type="submission" date="2022-01" db="EMBL/GenBank/DDBJ databases">
        <title>Comparative genomics reveals a dynamic genome evolution in the ectomycorrhizal milk-cap (Lactarius) mushrooms.</title>
        <authorList>
            <consortium name="DOE Joint Genome Institute"/>
            <person name="Lebreton A."/>
            <person name="Tang N."/>
            <person name="Kuo A."/>
            <person name="LaButti K."/>
            <person name="Drula E."/>
            <person name="Barry K."/>
            <person name="Clum A."/>
            <person name="Lipzen A."/>
            <person name="Mousain D."/>
            <person name="Ng V."/>
            <person name="Wang R."/>
            <person name="Wang X."/>
            <person name="Dai Y."/>
            <person name="Henrissat B."/>
            <person name="Grigoriev I.V."/>
            <person name="Guerin-Laguette A."/>
            <person name="Yu F."/>
            <person name="Martin F.M."/>
        </authorList>
    </citation>
    <scope>NUCLEOTIDE SEQUENCE</scope>
    <source>
        <strain evidence="2">QP</strain>
    </source>
</reference>
<dbReference type="EMBL" id="JAKELL010000040">
    <property type="protein sequence ID" value="KAH8988801.1"/>
    <property type="molecule type" value="Genomic_DNA"/>
</dbReference>
<protein>
    <submittedName>
        <fullName evidence="2">Uncharacterized protein</fullName>
    </submittedName>
</protein>
<proteinExistence type="predicted"/>
<dbReference type="Proteomes" id="UP001201163">
    <property type="component" value="Unassembled WGS sequence"/>
</dbReference>
<accession>A0AAD4LIM2</accession>
<feature type="compositionally biased region" description="Basic and acidic residues" evidence="1">
    <location>
        <begin position="24"/>
        <end position="33"/>
    </location>
</feature>
<dbReference type="AlphaFoldDB" id="A0AAD4LIM2"/>
<feature type="region of interest" description="Disordered" evidence="1">
    <location>
        <begin position="24"/>
        <end position="43"/>
    </location>
</feature>
<name>A0AAD4LIM2_9AGAM</name>
<comment type="caution">
    <text evidence="2">The sequence shown here is derived from an EMBL/GenBank/DDBJ whole genome shotgun (WGS) entry which is preliminary data.</text>
</comment>
<evidence type="ECO:0000313" key="3">
    <source>
        <dbReference type="Proteomes" id="UP001201163"/>
    </source>
</evidence>
<organism evidence="2 3">
    <name type="scientific">Lactarius akahatsu</name>
    <dbReference type="NCBI Taxonomy" id="416441"/>
    <lineage>
        <taxon>Eukaryota</taxon>
        <taxon>Fungi</taxon>
        <taxon>Dikarya</taxon>
        <taxon>Basidiomycota</taxon>
        <taxon>Agaricomycotina</taxon>
        <taxon>Agaricomycetes</taxon>
        <taxon>Russulales</taxon>
        <taxon>Russulaceae</taxon>
        <taxon>Lactarius</taxon>
    </lineage>
</organism>
<evidence type="ECO:0000256" key="1">
    <source>
        <dbReference type="SAM" id="MobiDB-lite"/>
    </source>
</evidence>
<evidence type="ECO:0000313" key="2">
    <source>
        <dbReference type="EMBL" id="KAH8988801.1"/>
    </source>
</evidence>
<gene>
    <name evidence="2" type="ORF">EDB92DRAFT_1817310</name>
</gene>
<sequence length="252" mass="27590">MNGLLGIVLAAKLDDAGVEAACEKKRKERKDPSTELGSPQVGPQANVGAGDVWFWVIWTEGVDDDVANAVFAKGMRLQGERGVILTPVCGENAHHVVLPAGKLANDSPSGNPYLILMKPSVASPSLPGECQICTRFRDTTLLNARDIDNPALGPFDQPEAIPALRKYPTTIYSYRPQAFRPLLFSGNSLLSVEWSNAAPRITSLQILFLCCYEPSAYIYAQRAHSLQEWMQAHRASQVRIVSDYAEFGAMTR</sequence>
<keyword evidence="3" id="KW-1185">Reference proteome</keyword>